<evidence type="ECO:0000313" key="2">
    <source>
        <dbReference type="EMBL" id="KAK2157015.1"/>
    </source>
</evidence>
<organism evidence="2 3">
    <name type="scientific">Paralvinella palmiformis</name>
    <dbReference type="NCBI Taxonomy" id="53620"/>
    <lineage>
        <taxon>Eukaryota</taxon>
        <taxon>Metazoa</taxon>
        <taxon>Spiralia</taxon>
        <taxon>Lophotrochozoa</taxon>
        <taxon>Annelida</taxon>
        <taxon>Polychaeta</taxon>
        <taxon>Sedentaria</taxon>
        <taxon>Canalipalpata</taxon>
        <taxon>Terebellida</taxon>
        <taxon>Terebelliformia</taxon>
        <taxon>Alvinellidae</taxon>
        <taxon>Paralvinella</taxon>
    </lineage>
</organism>
<dbReference type="Gene3D" id="2.170.140.10">
    <property type="entry name" value="Chitin binding domain"/>
    <property type="match status" value="1"/>
</dbReference>
<sequence length="425" mass="48521">MSQCKALVSDEQNDVFKASCTGKCFVRMGEDGEYDYVLKDDIFSARKTQIVAMYRGCFDGFVEVGELSNGYTGCRNQTWNGKTLPWCLCEEDLCNGDTMDMAHFYNIDAFTEPNIGIDENAQYNDVTSYDADLYTYNNDDGNGYIGNAANQQDSHSYDGGQSANQNDVYNYEATNQDHSYMGKFAREGRTEAVYDEALFGRNDPITRSGYVDFRTPYPKQYNANYQSHNSAMNRFTISDTGRQKFHYPEAQFQPERYYPYQPQYSRESGPEYNFNQDRYNALYSESNRRTNSITSKLASKIRCSKSGYYQNPNDCRQFIACLMDPYSQTPVMHLMKCPEGLVWDNVKKICMQHSSTCHYDAEDKVDITGYNSNMVSKAHYGNDVEKVDNGAIYRQSSDAYSDRTDVGDQVSAGNLAYNDIDRVGF</sequence>
<accession>A0AAD9N511</accession>
<name>A0AAD9N511_9ANNE</name>
<reference evidence="2" key="1">
    <citation type="journal article" date="2023" name="Mol. Biol. Evol.">
        <title>Third-Generation Sequencing Reveals the Adaptive Role of the Epigenome in Three Deep-Sea Polychaetes.</title>
        <authorList>
            <person name="Perez M."/>
            <person name="Aroh O."/>
            <person name="Sun Y."/>
            <person name="Lan Y."/>
            <person name="Juniper S.K."/>
            <person name="Young C.R."/>
            <person name="Angers B."/>
            <person name="Qian P.Y."/>
        </authorList>
    </citation>
    <scope>NUCLEOTIDE SEQUENCE</scope>
    <source>
        <strain evidence="2">P08H-3</strain>
    </source>
</reference>
<dbReference type="GO" id="GO:0008061">
    <property type="term" value="F:chitin binding"/>
    <property type="evidence" value="ECO:0007669"/>
    <property type="project" value="InterPro"/>
</dbReference>
<dbReference type="GO" id="GO:0005576">
    <property type="term" value="C:extracellular region"/>
    <property type="evidence" value="ECO:0007669"/>
    <property type="project" value="InterPro"/>
</dbReference>
<dbReference type="SMART" id="SM00494">
    <property type="entry name" value="ChtBD2"/>
    <property type="match status" value="1"/>
</dbReference>
<dbReference type="SUPFAM" id="SSF57625">
    <property type="entry name" value="Invertebrate chitin-binding proteins"/>
    <property type="match status" value="1"/>
</dbReference>
<dbReference type="EMBL" id="JAODUP010000200">
    <property type="protein sequence ID" value="KAK2157015.1"/>
    <property type="molecule type" value="Genomic_DNA"/>
</dbReference>
<dbReference type="Pfam" id="PF01607">
    <property type="entry name" value="CBM_14"/>
    <property type="match status" value="1"/>
</dbReference>
<gene>
    <name evidence="2" type="ORF">LSH36_200g00002</name>
</gene>
<dbReference type="AlphaFoldDB" id="A0AAD9N511"/>
<dbReference type="InterPro" id="IPR036508">
    <property type="entry name" value="Chitin-bd_dom_sf"/>
</dbReference>
<comment type="caution">
    <text evidence="2">The sequence shown here is derived from an EMBL/GenBank/DDBJ whole genome shotgun (WGS) entry which is preliminary data.</text>
</comment>
<proteinExistence type="predicted"/>
<protein>
    <recommendedName>
        <fullName evidence="1">Chitin-binding type-2 domain-containing protein</fullName>
    </recommendedName>
</protein>
<evidence type="ECO:0000313" key="3">
    <source>
        <dbReference type="Proteomes" id="UP001208570"/>
    </source>
</evidence>
<dbReference type="Proteomes" id="UP001208570">
    <property type="component" value="Unassembled WGS sequence"/>
</dbReference>
<dbReference type="InterPro" id="IPR002557">
    <property type="entry name" value="Chitin-bd_dom"/>
</dbReference>
<keyword evidence="3" id="KW-1185">Reference proteome</keyword>
<dbReference type="PROSITE" id="PS50940">
    <property type="entry name" value="CHIT_BIND_II"/>
    <property type="match status" value="1"/>
</dbReference>
<evidence type="ECO:0000259" key="1">
    <source>
        <dbReference type="PROSITE" id="PS50940"/>
    </source>
</evidence>
<feature type="domain" description="Chitin-binding type-2" evidence="1">
    <location>
        <begin position="300"/>
        <end position="359"/>
    </location>
</feature>